<dbReference type="Pfam" id="PF00756">
    <property type="entry name" value="Esterase"/>
    <property type="match status" value="1"/>
</dbReference>
<keyword evidence="6" id="KW-0119">Carbohydrate metabolism</keyword>
<dbReference type="PROSITE" id="PS51257">
    <property type="entry name" value="PROKAR_LIPOPROTEIN"/>
    <property type="match status" value="1"/>
</dbReference>
<dbReference type="EMBL" id="RPOK01000003">
    <property type="protein sequence ID" value="RPJ66532.1"/>
    <property type="molecule type" value="Genomic_DNA"/>
</dbReference>
<evidence type="ECO:0000259" key="9">
    <source>
        <dbReference type="Pfam" id="PF00561"/>
    </source>
</evidence>
<organism evidence="10 11">
    <name type="scientific">Alteromonas sediminis</name>
    <dbReference type="NCBI Taxonomy" id="2259342"/>
    <lineage>
        <taxon>Bacteria</taxon>
        <taxon>Pseudomonadati</taxon>
        <taxon>Pseudomonadota</taxon>
        <taxon>Gammaproteobacteria</taxon>
        <taxon>Alteromonadales</taxon>
        <taxon>Alteromonadaceae</taxon>
        <taxon>Alteromonas/Salinimonas group</taxon>
        <taxon>Alteromonas</taxon>
    </lineage>
</organism>
<dbReference type="InterPro" id="IPR000801">
    <property type="entry name" value="Esterase-like"/>
</dbReference>
<keyword evidence="11" id="KW-1185">Reference proteome</keyword>
<dbReference type="PANTHER" id="PTHR38050:SF2">
    <property type="entry name" value="FERULOYL ESTERASE C-RELATED"/>
    <property type="match status" value="1"/>
</dbReference>
<comment type="caution">
    <text evidence="10">The sequence shown here is derived from an EMBL/GenBank/DDBJ whole genome shotgun (WGS) entry which is preliminary data.</text>
</comment>
<feature type="domain" description="AB hydrolase-1" evidence="9">
    <location>
        <begin position="331"/>
        <end position="501"/>
    </location>
</feature>
<accession>A0A3N5XZK4</accession>
<dbReference type="GO" id="GO:0030600">
    <property type="term" value="F:feruloyl esterase activity"/>
    <property type="evidence" value="ECO:0007669"/>
    <property type="project" value="InterPro"/>
</dbReference>
<dbReference type="OrthoDB" id="5857410at2"/>
<gene>
    <name evidence="10" type="ORF">DRW07_10615</name>
</gene>
<evidence type="ECO:0000313" key="11">
    <source>
        <dbReference type="Proteomes" id="UP000275281"/>
    </source>
</evidence>
<evidence type="ECO:0000256" key="1">
    <source>
        <dbReference type="ARBA" id="ARBA00004613"/>
    </source>
</evidence>
<dbReference type="SUPFAM" id="SSF53474">
    <property type="entry name" value="alpha/beta-Hydrolases"/>
    <property type="match status" value="2"/>
</dbReference>
<dbReference type="GO" id="GO:0005576">
    <property type="term" value="C:extracellular region"/>
    <property type="evidence" value="ECO:0007669"/>
    <property type="project" value="UniProtKB-SubCell"/>
</dbReference>
<keyword evidence="5 10" id="KW-0378">Hydrolase</keyword>
<feature type="signal peptide" evidence="8">
    <location>
        <begin position="1"/>
        <end position="22"/>
    </location>
</feature>
<keyword evidence="7" id="KW-0624">Polysaccharide degradation</keyword>
<proteinExistence type="predicted"/>
<dbReference type="PANTHER" id="PTHR38050">
    <property type="match status" value="1"/>
</dbReference>
<dbReference type="Proteomes" id="UP000275281">
    <property type="component" value="Unassembled WGS sequence"/>
</dbReference>
<evidence type="ECO:0000256" key="5">
    <source>
        <dbReference type="ARBA" id="ARBA00022801"/>
    </source>
</evidence>
<reference evidence="10 11" key="1">
    <citation type="submission" date="2018-11" db="EMBL/GenBank/DDBJ databases">
        <authorList>
            <person name="Ye M.-Q."/>
            <person name="Du Z.-J."/>
        </authorList>
    </citation>
    <scope>NUCLEOTIDE SEQUENCE [LARGE SCALE GENOMIC DNA]</scope>
    <source>
        <strain evidence="10 11">U0105</strain>
    </source>
</reference>
<evidence type="ECO:0000313" key="10">
    <source>
        <dbReference type="EMBL" id="RPJ66532.1"/>
    </source>
</evidence>
<keyword evidence="4 8" id="KW-0732">Signal</keyword>
<dbReference type="RefSeq" id="WP_124027890.1">
    <property type="nucleotide sequence ID" value="NZ_JBHRSN010000006.1"/>
</dbReference>
<keyword evidence="2" id="KW-0964">Secreted</keyword>
<evidence type="ECO:0000256" key="8">
    <source>
        <dbReference type="SAM" id="SignalP"/>
    </source>
</evidence>
<dbReference type="InterPro" id="IPR043595">
    <property type="entry name" value="FaeB/C/D"/>
</dbReference>
<evidence type="ECO:0000256" key="2">
    <source>
        <dbReference type="ARBA" id="ARBA00022525"/>
    </source>
</evidence>
<evidence type="ECO:0000256" key="7">
    <source>
        <dbReference type="ARBA" id="ARBA00023326"/>
    </source>
</evidence>
<dbReference type="InterPro" id="IPR000073">
    <property type="entry name" value="AB_hydrolase_1"/>
</dbReference>
<dbReference type="InterPro" id="IPR029058">
    <property type="entry name" value="AB_hydrolase_fold"/>
</dbReference>
<dbReference type="Pfam" id="PF00561">
    <property type="entry name" value="Abhydrolase_1"/>
    <property type="match status" value="1"/>
</dbReference>
<dbReference type="Gene3D" id="3.40.50.1820">
    <property type="entry name" value="alpha/beta hydrolase"/>
    <property type="match status" value="2"/>
</dbReference>
<dbReference type="AlphaFoldDB" id="A0A3N5XZK4"/>
<protein>
    <submittedName>
        <fullName evidence="10">Alpha/beta hydrolase</fullName>
    </submittedName>
</protein>
<feature type="chain" id="PRO_5018049501" evidence="8">
    <location>
        <begin position="23"/>
        <end position="605"/>
    </location>
</feature>
<sequence length="605" mass="67662">MKKSRLLCLCGLLSLMVGCGSATKPDTSLPPEQGDNPPTSVRNTLNGLQYTLAMPKGGLKQGKAYKLLLAFHGSGGTDSGMQNMARFEQLSDDFLVVYPKSQEVEWDEGCECNIAHRLGAKDVERITQLIDELHNTYTLLPNENYAVGFSQGGLFSQNMLCKHSALFRAVVTVAAPMSEQLHANCHVNTPTHYMLIQGTRDQVLPYYGRKDNNFGLISAPEAVQFFAYQNMQAPEYSEQVISSRVTEAVYQQGDMVNKLVSIEGGEHSWSFEGYRTSEQVLTFFNQSSAYPLPDSSSLYSVGSDYYHVRTLGDSTEKGDIVILSGANRFFHSDSAWAALIQPLLAEHARVHVIDRLGNAWSSNTDAPSFSRFATDLPVLLKQLGSKQVTFLTFANGNLAALMYLNQDNPDINVKGMVWVDPDILLPHAVAQYQSGAVAGLRKYRDEYIAHVAEGNWTTKSADRIAIERQEIAALIPPHRQPTMDWAYYDKVTALRVNLTHQLVRIKEMMHYHDDLNTALNMQHQITVPISVIDSDFERLDIAQASDEVRPRLVKWQQQGTQWSKDITYQTGGQYYPLENASHQVLFEHPDVVLRAVLAMTNNDNN</sequence>
<dbReference type="GO" id="GO:0045493">
    <property type="term" value="P:xylan catabolic process"/>
    <property type="evidence" value="ECO:0007669"/>
    <property type="project" value="UniProtKB-KW"/>
</dbReference>
<keyword evidence="3" id="KW-0858">Xylan degradation</keyword>
<comment type="subcellular location">
    <subcellularLocation>
        <location evidence="1">Secreted</location>
    </subcellularLocation>
</comment>
<evidence type="ECO:0000256" key="3">
    <source>
        <dbReference type="ARBA" id="ARBA00022651"/>
    </source>
</evidence>
<evidence type="ECO:0000256" key="4">
    <source>
        <dbReference type="ARBA" id="ARBA00022729"/>
    </source>
</evidence>
<evidence type="ECO:0000256" key="6">
    <source>
        <dbReference type="ARBA" id="ARBA00023277"/>
    </source>
</evidence>
<name>A0A3N5XZK4_9ALTE</name>